<evidence type="ECO:0000259" key="8">
    <source>
        <dbReference type="PROSITE" id="PS50011"/>
    </source>
</evidence>
<evidence type="ECO:0000256" key="4">
    <source>
        <dbReference type="ARBA" id="ARBA00022777"/>
    </source>
</evidence>
<name>A0A9K3CT77_9EUKA</name>
<dbReference type="EMBL" id="BDIP01000807">
    <property type="protein sequence ID" value="GIQ82771.1"/>
    <property type="molecule type" value="Genomic_DNA"/>
</dbReference>
<feature type="binding site" evidence="6">
    <location>
        <position position="79"/>
    </location>
    <ligand>
        <name>ATP</name>
        <dbReference type="ChEBI" id="CHEBI:30616"/>
    </ligand>
</feature>
<comment type="caution">
    <text evidence="9">The sequence shown here is derived from an EMBL/GenBank/DDBJ whole genome shotgun (WGS) entry which is preliminary data.</text>
</comment>
<sequence length="224" mass="25418">MHRGLQAQQQRVSVPLDKKKDTCPDVVVDVNGKGQGSKYYRVTSEPLGKGGFAICYSFEDANGSPLAVKVVTEASLAAKDKPNKTNKHREKLASEIAIHRTLDHQNVVRLKKTFTDRSNTYLVMQRCDNGTMSQYVRQRRRLTEPEARYYAMSLIQGVQYLHENRVVHRDLKLSNLFLTDNMVLKIGDFGLASMLSEPGERRRTMCGTPNYIAPEVITTHLYKT</sequence>
<proteinExistence type="inferred from homology"/>
<dbReference type="PANTHER" id="PTHR24345:SF0">
    <property type="entry name" value="CELL CYCLE SERINE_THREONINE-PROTEIN KINASE CDC5_MSD2"/>
    <property type="match status" value="1"/>
</dbReference>
<dbReference type="PROSITE" id="PS50011">
    <property type="entry name" value="PROTEIN_KINASE_DOM"/>
    <property type="match status" value="1"/>
</dbReference>
<dbReference type="InterPro" id="IPR008271">
    <property type="entry name" value="Ser/Thr_kinase_AS"/>
</dbReference>
<dbReference type="OrthoDB" id="408964at2759"/>
<keyword evidence="3 6" id="KW-0547">Nucleotide-binding</keyword>
<evidence type="ECO:0000256" key="5">
    <source>
        <dbReference type="ARBA" id="ARBA00022840"/>
    </source>
</evidence>
<feature type="domain" description="Protein kinase" evidence="8">
    <location>
        <begin position="41"/>
        <end position="224"/>
    </location>
</feature>
<evidence type="ECO:0000256" key="3">
    <source>
        <dbReference type="ARBA" id="ARBA00022741"/>
    </source>
</evidence>
<feature type="non-terminal residue" evidence="9">
    <location>
        <position position="1"/>
    </location>
</feature>
<dbReference type="GO" id="GO:0005634">
    <property type="term" value="C:nucleus"/>
    <property type="evidence" value="ECO:0007669"/>
    <property type="project" value="TreeGrafter"/>
</dbReference>
<dbReference type="SUPFAM" id="SSF56112">
    <property type="entry name" value="Protein kinase-like (PK-like)"/>
    <property type="match status" value="1"/>
</dbReference>
<dbReference type="PANTHER" id="PTHR24345">
    <property type="entry name" value="SERINE/THREONINE-PROTEIN KINASE PLK"/>
    <property type="match status" value="1"/>
</dbReference>
<evidence type="ECO:0000256" key="6">
    <source>
        <dbReference type="PROSITE-ProRule" id="PRU10141"/>
    </source>
</evidence>
<dbReference type="InterPro" id="IPR000719">
    <property type="entry name" value="Prot_kinase_dom"/>
</dbReference>
<evidence type="ECO:0000313" key="10">
    <source>
        <dbReference type="Proteomes" id="UP000265618"/>
    </source>
</evidence>
<reference evidence="9 10" key="1">
    <citation type="journal article" date="2018" name="PLoS ONE">
        <title>The draft genome of Kipferlia bialata reveals reductive genome evolution in fornicate parasites.</title>
        <authorList>
            <person name="Tanifuji G."/>
            <person name="Takabayashi S."/>
            <person name="Kume K."/>
            <person name="Takagi M."/>
            <person name="Nakayama T."/>
            <person name="Kamikawa R."/>
            <person name="Inagaki Y."/>
            <person name="Hashimoto T."/>
        </authorList>
    </citation>
    <scope>NUCLEOTIDE SEQUENCE [LARGE SCALE GENOMIC DNA]</scope>
    <source>
        <strain evidence="9">NY0173</strain>
    </source>
</reference>
<protein>
    <recommendedName>
        <fullName evidence="8">Protein kinase domain-containing protein</fullName>
    </recommendedName>
</protein>
<dbReference type="PROSITE" id="PS00108">
    <property type="entry name" value="PROTEIN_KINASE_ST"/>
    <property type="match status" value="1"/>
</dbReference>
<accession>A0A9K3CT77</accession>
<dbReference type="Gene3D" id="1.10.510.10">
    <property type="entry name" value="Transferase(Phosphotransferase) domain 1"/>
    <property type="match status" value="1"/>
</dbReference>
<keyword evidence="2" id="KW-0808">Transferase</keyword>
<dbReference type="InterPro" id="IPR011009">
    <property type="entry name" value="Kinase-like_dom_sf"/>
</dbReference>
<dbReference type="SMART" id="SM00220">
    <property type="entry name" value="S_TKc"/>
    <property type="match status" value="1"/>
</dbReference>
<dbReference type="PROSITE" id="PS00107">
    <property type="entry name" value="PROTEIN_KINASE_ATP"/>
    <property type="match status" value="1"/>
</dbReference>
<keyword evidence="4" id="KW-0418">Kinase</keyword>
<dbReference type="GO" id="GO:0004674">
    <property type="term" value="F:protein serine/threonine kinase activity"/>
    <property type="evidence" value="ECO:0007669"/>
    <property type="project" value="UniProtKB-KW"/>
</dbReference>
<dbReference type="Pfam" id="PF00069">
    <property type="entry name" value="Pkinase"/>
    <property type="match status" value="1"/>
</dbReference>
<dbReference type="Gene3D" id="3.30.200.20">
    <property type="entry name" value="Phosphorylase Kinase, domain 1"/>
    <property type="match status" value="1"/>
</dbReference>
<gene>
    <name evidence="9" type="ORF">KIPB_003968</name>
</gene>
<dbReference type="Proteomes" id="UP000265618">
    <property type="component" value="Unassembled WGS sequence"/>
</dbReference>
<dbReference type="InterPro" id="IPR017441">
    <property type="entry name" value="Protein_kinase_ATP_BS"/>
</dbReference>
<comment type="similarity">
    <text evidence="7">Belongs to the protein kinase superfamily.</text>
</comment>
<evidence type="ECO:0000256" key="2">
    <source>
        <dbReference type="ARBA" id="ARBA00022679"/>
    </source>
</evidence>
<dbReference type="GO" id="GO:0005524">
    <property type="term" value="F:ATP binding"/>
    <property type="evidence" value="ECO:0007669"/>
    <property type="project" value="UniProtKB-UniRule"/>
</dbReference>
<evidence type="ECO:0000313" key="9">
    <source>
        <dbReference type="EMBL" id="GIQ82771.1"/>
    </source>
</evidence>
<evidence type="ECO:0000256" key="7">
    <source>
        <dbReference type="RuleBase" id="RU000304"/>
    </source>
</evidence>
<evidence type="ECO:0000256" key="1">
    <source>
        <dbReference type="ARBA" id="ARBA00022527"/>
    </source>
</evidence>
<keyword evidence="10" id="KW-1185">Reference proteome</keyword>
<organism evidence="9 10">
    <name type="scientific">Kipferlia bialata</name>
    <dbReference type="NCBI Taxonomy" id="797122"/>
    <lineage>
        <taxon>Eukaryota</taxon>
        <taxon>Metamonada</taxon>
        <taxon>Carpediemonas-like organisms</taxon>
        <taxon>Kipferlia</taxon>
    </lineage>
</organism>
<dbReference type="AlphaFoldDB" id="A0A9K3CT77"/>
<keyword evidence="1 7" id="KW-0723">Serine/threonine-protein kinase</keyword>
<keyword evidence="5 6" id="KW-0067">ATP-binding</keyword>